<dbReference type="InterPro" id="IPR000415">
    <property type="entry name" value="Nitroreductase-like"/>
</dbReference>
<dbReference type="SUPFAM" id="SSF56801">
    <property type="entry name" value="Acetyl-CoA synthetase-like"/>
    <property type="match status" value="2"/>
</dbReference>
<dbReference type="PANTHER" id="PTHR45527">
    <property type="entry name" value="NONRIBOSOMAL PEPTIDE SYNTHETASE"/>
    <property type="match status" value="1"/>
</dbReference>
<dbReference type="NCBIfam" id="NF003417">
    <property type="entry name" value="PRK04813.1"/>
    <property type="match status" value="3"/>
</dbReference>
<keyword evidence="2" id="KW-0596">Phosphopantetheine</keyword>
<dbReference type="FunFam" id="3.40.50.980:FF:000001">
    <property type="entry name" value="Non-ribosomal peptide synthetase"/>
    <property type="match status" value="1"/>
</dbReference>
<comment type="caution">
    <text evidence="7">The sequence shown here is derived from an EMBL/GenBank/DDBJ whole genome shotgun (WGS) entry which is preliminary data.</text>
</comment>
<dbReference type="Gene3D" id="3.30.300.30">
    <property type="match status" value="3"/>
</dbReference>
<comment type="similarity">
    <text evidence="5">Belongs to the NRP synthetase family.</text>
</comment>
<dbReference type="NCBIfam" id="TIGR01733">
    <property type="entry name" value="AA-adenyl-dom"/>
    <property type="match status" value="1"/>
</dbReference>
<keyword evidence="3" id="KW-0597">Phosphoprotein</keyword>
<dbReference type="GO" id="GO:0031177">
    <property type="term" value="F:phosphopantetheine binding"/>
    <property type="evidence" value="ECO:0007669"/>
    <property type="project" value="TreeGrafter"/>
</dbReference>
<evidence type="ECO:0000256" key="3">
    <source>
        <dbReference type="ARBA" id="ARBA00022553"/>
    </source>
</evidence>
<dbReference type="GO" id="GO:0005829">
    <property type="term" value="C:cytosol"/>
    <property type="evidence" value="ECO:0007669"/>
    <property type="project" value="TreeGrafter"/>
</dbReference>
<dbReference type="InterPro" id="IPR045851">
    <property type="entry name" value="AMP-bd_C_sf"/>
</dbReference>
<dbReference type="Pfam" id="PF00501">
    <property type="entry name" value="AMP-binding"/>
    <property type="match status" value="2"/>
</dbReference>
<dbReference type="GO" id="GO:0016491">
    <property type="term" value="F:oxidoreductase activity"/>
    <property type="evidence" value="ECO:0007669"/>
    <property type="project" value="InterPro"/>
</dbReference>
<dbReference type="InterPro" id="IPR025110">
    <property type="entry name" value="AMP-bd_C"/>
</dbReference>
<dbReference type="GO" id="GO:0047527">
    <property type="term" value="F:2,3-dihydroxybenzoate-serine ligase activity"/>
    <property type="evidence" value="ECO:0007669"/>
    <property type="project" value="TreeGrafter"/>
</dbReference>
<name>A0A819PW07_9BILA</name>
<dbReference type="InterPro" id="IPR020845">
    <property type="entry name" value="AMP-binding_CS"/>
</dbReference>
<feature type="non-terminal residue" evidence="7">
    <location>
        <position position="2863"/>
    </location>
</feature>
<evidence type="ECO:0000256" key="1">
    <source>
        <dbReference type="ARBA" id="ARBA00004924"/>
    </source>
</evidence>
<evidence type="ECO:0000256" key="2">
    <source>
        <dbReference type="ARBA" id="ARBA00022450"/>
    </source>
</evidence>
<dbReference type="Gene3D" id="1.10.1200.10">
    <property type="entry name" value="ACP-like"/>
    <property type="match status" value="1"/>
</dbReference>
<sequence>MTTPYYILEQLFHTIQLHPQKVAVALDDQTWTYSELVEQIKRTTYYLHRSNFVRGQIVYQFVERSLEMVSGLFGIICASGVYCPINPTDPYERVTSILKQLQGSCVLTHKKTRHLFPATNSIRQFVLLDEILSPLSDVEDMEELPDCKEHGDALIICTSGTTGRHKAVVHSFRSFATCIRAYSQWDLGIYTSQDQVLQVAACSWILHISEIMLPLVVGGTLVLLRPNGHLDMDYFSQALMQQQVTTITIGPGIIRALTSYLEKTQRLATVKFLRNVITTGEAMKPQQLVKLVSVLQSFGVKVCTQYGMTECNTVLGCQLFSFNDGFVPMGHPLPGYRCLLIDKQGQIIHNTNRSSEIGQLHIGGSALFNRYFNDPERTNNMFVTVDNQIYMKTGDLARYNERGELVHAGRIDFQVKVHGQRVETTEIENTIITWSCDKISNCLVTKAPQNNDFLVAYIVSSDLQIDTEEIRQHCSKYLRQYMIPSIFIVLEKLPLNANGKIDPQISSTPDVILIDNNLATSQHNFTYKTDETSSYQSCPTTEIQQAYLFGRRDYVELGQVSCYSYEEYDLPLQFNIERLEQAWNHLIHRHEALRTIFISDTEQQILRRTPYYTIFIVDLSNTIVIEDELIQRRMQLSHQIRPANQWPLFDIQVTCFIQDSTRHRRIHIGFDLLIMDLWSANIIFSELNQLYHYPQVILPTIDYSFRDYILAQNQIKTTPVYQTDKKYWIDRLNAFPLGPSLPLRCLPIELKIQQFVRLKRTLDKSVWSQLKERISSAQLSPAGFLTSIYAIVLAKWNDNQHFSINLPIFNRLPIHPQVNHIVGDFTSVIPLEINLQVKQTFHQFFHTVQKQLWDDLAHMSYDGISFIRDLMHINKTREIVLPIVFMCGLFHSNSKQNTNKLRDLFEKTSVYGISQTPQVYLDNQIFEEDGQLVIRWDHVENLFPPSMIDDMQSVFIDLITRLATSSEMWQEPISILLPVGQLQRRFMFTETKWTCRMETQLLHTLVIDQAQQAPNTWAIISSQENLTYEQLMNRVYSLAYHLQQQHEINSNQPIAILMKKGWEQIVACLAILVSGGAYLPLDVDSPYDRLCSLIEETNVHIVLTQSHCQHRFPHLTTISVDTFTTNDNYPKPFPIKQQLSTDLAYVIYTSGSTGKPKGVMISHQAVVNTILDMNSRLEISSNDRIFALSHLNFDLSVYDIFGILSAGGTIVIPDHDHYKNPEHWYDMITKYHVTIWNSVPMLMQMFVEHLKHTNNHNQLRHILLSGDWIPLSLPKSIHTTFGEQVTVTSLGGATEASIWSIAYTLPKEIPREWKSIPYGIPLRNQQYYLYDVHLDDCPEWVIDELYIGGEGLANGYWNDHEKTQSSFIIHPLTNERLYRTGDYGRFIPNGYIEFTGRKDFQVKVHGHRIELSEIEHHLQQHPDIHQAIVNIDDKSQHLIGYIMPEKHSIEILTTDPIERINFKLAGHSIRHQKKVEKSFALIKPKPTETLINTYYMRKSYRQFTNETIERSTIEKLLKNCHNNNNNEKISLSQVDFDLLSQLLALLAPISISDQPLPKYRYASIDDLYPVQVYVELPTSIDNISPGVYYYNPDEHTLELISTHINNDMTNIRLHLVGRSTAIAPLYGQRLSSQFCMLETGCITGLLEKEGSRLGLTFSKSTHIESITREILNIDENDAHCCFKISSFEENISNNVQNDNYQCIIYLKSVNNNKDQWFIYNKENDIVTSLDVETETTQEEIPLFFDDDDDTKIIFHDCQGAIFFTGRSECTMNIGKMSNLLMDHCLEMNIGVCPIGTRTSFPKQINDVLDTILIHEKLNGSNILHTLLVGKISNRQKYERTISKVKSMPSWSETLRIYLRKNLPMYMVPSHFISVLSFPLSSNGKIDRKALPKISLSVLQQEDTYNAPNTELEKTIANIWQEVLNTDRLILPHDDPAIIVSGIDRKTSFLISTTTSFFSVGGNSLLLVKIYQRYQSKFNFESEALSIRSLFDYNTILEHAKLLEPIIIDGAQLKQWHTVHINDGIASYAQERIFLDEQVRFSHQIAIYNELMVLRVTKGLLSVNRLLKGLRYILSKHKILRTSLVFNAEDSILKQSITDKHLTSTLAIEQTFKRETELHHIISQINTNPNLFDLSSGRVFYCQILRQQMTSDENHDKEIITKSDVLVIGFHHVVIDQLTFSIFLNDLCNTYNSNIAWLDNDESLQYIDYSIHERLIDMTPLREFWRSQLNEFNQECRLLLPVDRHCLQSDQRSGYASIAHISFDNEVSMSFLDYASSHQVTPFQLGLAAFYTFLFKLSYRQNDLCISCHNANRYRSELQTMIGMFVSTLPYRIQVNSDWSFDELVGHVREKCLSILEYSHYPLQHILRDFHFDQSTVPFLQTVFDFITESSVNDQLTFDDVSLQRISLKHVSEVAKFDFTLKFIYNPISDDNMLSCRFICSRDLFEDATLTKMIQRFQYLFEQLFSMDFNVNQIDLVVAPIAKLTLILPDEMNEMQNVAFYHQSNVTNEAPASFAQARIWLDERIRFDPEKPQVAIYNMPFVYRLQPDHTLSIRQLHQALHLTINKHPSLHTSLHFDIQKNLLMQRVVTHEDKNNNNMFSIVETTYETDEQLNEILHDEKRNPQHCDLAQGLVFRCHIIYYKQISSNHLLSHKDLLIFNFHHAQFDFPSMNIFLHDLNQAYTTGQLLYDDSTKLRYLDYAVIEQQMSMNGASMFWLDTLHDCKLDQPLSLPFDRYRLANEHRTGRGTSISFDFGQDLSHHFLTHASSNNIALEQLALATYYVFLFKLTNGEKDLCIGINTHGRYRDELGSIIGMFVNAIPLRCQLDPHLPFHKLTKHVQDNMINCMKYSYFPLQRILNQHPNIS</sequence>
<dbReference type="InterPro" id="IPR009081">
    <property type="entry name" value="PP-bd_ACP"/>
</dbReference>
<accession>A0A819PW07</accession>
<dbReference type="Pfam" id="PF13193">
    <property type="entry name" value="AMP-binding_C"/>
    <property type="match status" value="1"/>
</dbReference>
<evidence type="ECO:0000313" key="7">
    <source>
        <dbReference type="EMBL" id="CAF4017243.1"/>
    </source>
</evidence>
<comment type="pathway">
    <text evidence="1">Siderophore biosynthesis.</text>
</comment>
<feature type="domain" description="Carrier" evidence="6">
    <location>
        <begin position="1906"/>
        <end position="2006"/>
    </location>
</feature>
<dbReference type="FunFam" id="3.40.50.12780:FF:000012">
    <property type="entry name" value="Non-ribosomal peptide synthetase"/>
    <property type="match status" value="1"/>
</dbReference>
<dbReference type="InterPro" id="IPR010071">
    <property type="entry name" value="AA_adenyl_dom"/>
</dbReference>
<dbReference type="PROSITE" id="PS50075">
    <property type="entry name" value="CARRIER"/>
    <property type="match status" value="1"/>
</dbReference>
<dbReference type="PANTHER" id="PTHR45527:SF10">
    <property type="entry name" value="PYOCHELIN SYNTHASE PCHF"/>
    <property type="match status" value="1"/>
</dbReference>
<evidence type="ECO:0000259" key="6">
    <source>
        <dbReference type="PROSITE" id="PS50075"/>
    </source>
</evidence>
<dbReference type="Gene3D" id="3.40.109.10">
    <property type="entry name" value="NADH Oxidase"/>
    <property type="match status" value="1"/>
</dbReference>
<protein>
    <recommendedName>
        <fullName evidence="6">Carrier domain-containing protein</fullName>
    </recommendedName>
</protein>
<dbReference type="Gene3D" id="3.40.50.12780">
    <property type="entry name" value="N-terminal domain of ligase-like"/>
    <property type="match status" value="2"/>
</dbReference>
<dbReference type="SUPFAM" id="SSF47336">
    <property type="entry name" value="ACP-like"/>
    <property type="match status" value="1"/>
</dbReference>
<dbReference type="GO" id="GO:0009366">
    <property type="term" value="C:enterobactin synthetase complex"/>
    <property type="evidence" value="ECO:0007669"/>
    <property type="project" value="TreeGrafter"/>
</dbReference>
<dbReference type="Pfam" id="PF00668">
    <property type="entry name" value="Condensation"/>
    <property type="match status" value="3"/>
</dbReference>
<dbReference type="InterPro" id="IPR000873">
    <property type="entry name" value="AMP-dep_synth/lig_dom"/>
</dbReference>
<dbReference type="CDD" id="cd19535">
    <property type="entry name" value="Cyc_NRPS"/>
    <property type="match status" value="1"/>
</dbReference>
<dbReference type="PROSITE" id="PS00455">
    <property type="entry name" value="AMP_BINDING"/>
    <property type="match status" value="1"/>
</dbReference>
<dbReference type="GO" id="GO:0043041">
    <property type="term" value="P:amino acid activation for nonribosomal peptide biosynthetic process"/>
    <property type="evidence" value="ECO:0007669"/>
    <property type="project" value="TreeGrafter"/>
</dbReference>
<dbReference type="FunFam" id="3.30.559.30:FF:000006">
    <property type="entry name" value="Yersiniabactin polyketide/non-ribosomal peptide synthetase"/>
    <property type="match status" value="1"/>
</dbReference>
<dbReference type="SUPFAM" id="SSF52777">
    <property type="entry name" value="CoA-dependent acyltransferases"/>
    <property type="match status" value="6"/>
</dbReference>
<dbReference type="Gene3D" id="3.30.559.10">
    <property type="entry name" value="Chloramphenicol acetyltransferase-like domain"/>
    <property type="match status" value="3"/>
</dbReference>
<dbReference type="InterPro" id="IPR042099">
    <property type="entry name" value="ANL_N_sf"/>
</dbReference>
<dbReference type="Proteomes" id="UP000663868">
    <property type="component" value="Unassembled WGS sequence"/>
</dbReference>
<evidence type="ECO:0000256" key="5">
    <source>
        <dbReference type="ARBA" id="ARBA00029454"/>
    </source>
</evidence>
<proteinExistence type="inferred from homology"/>
<reference evidence="7" key="1">
    <citation type="submission" date="2021-02" db="EMBL/GenBank/DDBJ databases">
        <authorList>
            <person name="Nowell W R."/>
        </authorList>
    </citation>
    <scope>NUCLEOTIDE SEQUENCE</scope>
</reference>
<evidence type="ECO:0000256" key="4">
    <source>
        <dbReference type="ARBA" id="ARBA00022598"/>
    </source>
</evidence>
<dbReference type="GO" id="GO:0009239">
    <property type="term" value="P:enterobactin biosynthetic process"/>
    <property type="evidence" value="ECO:0007669"/>
    <property type="project" value="TreeGrafter"/>
</dbReference>
<evidence type="ECO:0000313" key="8">
    <source>
        <dbReference type="Proteomes" id="UP000663868"/>
    </source>
</evidence>
<dbReference type="InterPro" id="IPR001242">
    <property type="entry name" value="Condensation_dom"/>
</dbReference>
<dbReference type="InterPro" id="IPR023213">
    <property type="entry name" value="CAT-like_dom_sf"/>
</dbReference>
<keyword evidence="4" id="KW-0436">Ligase</keyword>
<gene>
    <name evidence="7" type="ORF">KXQ929_LOCUS29454</name>
</gene>
<dbReference type="EMBL" id="CAJOBB010003052">
    <property type="protein sequence ID" value="CAF4017243.1"/>
    <property type="molecule type" value="Genomic_DNA"/>
</dbReference>
<dbReference type="Gene3D" id="3.30.559.30">
    <property type="entry name" value="Nonribosomal peptide synthetase, condensation domain"/>
    <property type="match status" value="3"/>
</dbReference>
<organism evidence="7 8">
    <name type="scientific">Adineta steineri</name>
    <dbReference type="NCBI Taxonomy" id="433720"/>
    <lineage>
        <taxon>Eukaryota</taxon>
        <taxon>Metazoa</taxon>
        <taxon>Spiralia</taxon>
        <taxon>Gnathifera</taxon>
        <taxon>Rotifera</taxon>
        <taxon>Eurotatoria</taxon>
        <taxon>Bdelloidea</taxon>
        <taxon>Adinetida</taxon>
        <taxon>Adinetidae</taxon>
        <taxon>Adineta</taxon>
    </lineage>
</organism>
<dbReference type="InterPro" id="IPR057737">
    <property type="entry name" value="Condensation_MtbB-like"/>
</dbReference>
<dbReference type="InterPro" id="IPR036736">
    <property type="entry name" value="ACP-like_sf"/>
</dbReference>